<sequence>MSDSGGSRCPVVTNRKRQMVTRTVGSKGAQRGRGPQRSLRDKLVRSREGQVAWVLGACDRVLRPLVRLALAFGIKHAHLDELLRDILVDEARRAWLAQGPEPNISQLSVTTGLNRKIVTSKVRAGDSLPQTETSAEAKTLTLWLQMVAEDPRHRSLPIADQEGQPSFEVLARRASRGNLHHRAILDELVRLKMASVRGGHAELAAAGFVPAGDLRGMLAFLGDNARDHLLASVSNTTGAAPPLLERSVFAAGLSLADCERIHQMARERWDGLHNALTQEMREAVESVDGKAPGRIRIGIYTYYEDAAAGGAAAPLAVASSNPPGRNAS</sequence>
<dbReference type="RefSeq" id="WP_340333706.1">
    <property type="nucleotide sequence ID" value="NZ_JBBKZS010000001.1"/>
</dbReference>
<dbReference type="Proteomes" id="UP001367030">
    <property type="component" value="Unassembled WGS sequence"/>
</dbReference>
<dbReference type="Pfam" id="PF20112">
    <property type="entry name" value="DUF6502"/>
    <property type="match status" value="1"/>
</dbReference>
<accession>A0ABU8X3F6</accession>
<organism evidence="2 3">
    <name type="scientific">Variovorax robiniae</name>
    <dbReference type="NCBI Taxonomy" id="1836199"/>
    <lineage>
        <taxon>Bacteria</taxon>
        <taxon>Pseudomonadati</taxon>
        <taxon>Pseudomonadota</taxon>
        <taxon>Betaproteobacteria</taxon>
        <taxon>Burkholderiales</taxon>
        <taxon>Comamonadaceae</taxon>
        <taxon>Variovorax</taxon>
    </lineage>
</organism>
<evidence type="ECO:0000256" key="1">
    <source>
        <dbReference type="SAM" id="MobiDB-lite"/>
    </source>
</evidence>
<proteinExistence type="predicted"/>
<dbReference type="EMBL" id="JBBKZS010000001">
    <property type="protein sequence ID" value="MEJ8853625.1"/>
    <property type="molecule type" value="Genomic_DNA"/>
</dbReference>
<protein>
    <submittedName>
        <fullName evidence="2">DUF6502 family protein</fullName>
    </submittedName>
</protein>
<feature type="region of interest" description="Disordered" evidence="1">
    <location>
        <begin position="1"/>
        <end position="41"/>
    </location>
</feature>
<evidence type="ECO:0000313" key="2">
    <source>
        <dbReference type="EMBL" id="MEJ8853625.1"/>
    </source>
</evidence>
<comment type="caution">
    <text evidence="2">The sequence shown here is derived from an EMBL/GenBank/DDBJ whole genome shotgun (WGS) entry which is preliminary data.</text>
</comment>
<name>A0ABU8X3F6_9BURK</name>
<gene>
    <name evidence="2" type="ORF">WKW79_03550</name>
</gene>
<dbReference type="InterPro" id="IPR045445">
    <property type="entry name" value="DUF6502"/>
</dbReference>
<reference evidence="2 3" key="1">
    <citation type="submission" date="2024-03" db="EMBL/GenBank/DDBJ databases">
        <title>Novel species of the genus Variovorax.</title>
        <authorList>
            <person name="Liu Q."/>
            <person name="Xin Y.-H."/>
        </authorList>
    </citation>
    <scope>NUCLEOTIDE SEQUENCE [LARGE SCALE GENOMIC DNA]</scope>
    <source>
        <strain evidence="2 3">KACC 18901</strain>
    </source>
</reference>
<keyword evidence="3" id="KW-1185">Reference proteome</keyword>
<evidence type="ECO:0000313" key="3">
    <source>
        <dbReference type="Proteomes" id="UP001367030"/>
    </source>
</evidence>